<evidence type="ECO:0000313" key="7">
    <source>
        <dbReference type="Proteomes" id="UP000290540"/>
    </source>
</evidence>
<comment type="cofactor">
    <cofactor evidence="1">
        <name>FAD</name>
        <dbReference type="ChEBI" id="CHEBI:57692"/>
    </cofactor>
</comment>
<dbReference type="EMBL" id="MQTW01000251">
    <property type="protein sequence ID" value="RYC81369.1"/>
    <property type="molecule type" value="Genomic_DNA"/>
</dbReference>
<evidence type="ECO:0000256" key="4">
    <source>
        <dbReference type="ARBA" id="ARBA00022827"/>
    </source>
</evidence>
<reference evidence="6 7" key="1">
    <citation type="submission" date="2016-12" db="EMBL/GenBank/DDBJ databases">
        <title>Draft genome sequence of Fusarium oxysporum causing rot on Narcissus.</title>
        <authorList>
            <person name="Armitage A.D."/>
            <person name="Taylor A."/>
            <person name="Clarkson J.P."/>
            <person name="Harrison R.J."/>
            <person name="Jackson A.C."/>
        </authorList>
    </citation>
    <scope>NUCLEOTIDE SEQUENCE [LARGE SCALE GENOMIC DNA]</scope>
    <source>
        <strain evidence="6 7">N139</strain>
    </source>
</reference>
<accession>A0A4Q2V8G5</accession>
<dbReference type="GO" id="GO:0016614">
    <property type="term" value="F:oxidoreductase activity, acting on CH-OH group of donors"/>
    <property type="evidence" value="ECO:0007669"/>
    <property type="project" value="InterPro"/>
</dbReference>
<evidence type="ECO:0000256" key="3">
    <source>
        <dbReference type="ARBA" id="ARBA00022630"/>
    </source>
</evidence>
<dbReference type="Pfam" id="PF05199">
    <property type="entry name" value="GMC_oxred_C"/>
    <property type="match status" value="1"/>
</dbReference>
<dbReference type="PANTHER" id="PTHR11552:SF147">
    <property type="entry name" value="CHOLINE DEHYDROGENASE, MITOCHONDRIAL"/>
    <property type="match status" value="1"/>
</dbReference>
<feature type="domain" description="Glucose-methanol-choline oxidoreductase N-terminal" evidence="5">
    <location>
        <begin position="45"/>
        <end position="59"/>
    </location>
</feature>
<keyword evidence="3" id="KW-0285">Flavoprotein</keyword>
<sequence length="318" mass="34718">MSPAQQVILEKAGDAFRASGVVYTDSSSGQTLNATAKKEVILSSGAFKTPQLLMLSGIGPAETLAKAGIQQYVVNDYVGKNLQDHIYFSIIAEADPSISYSSLYHNYSKLQRANREFGKAKGPLTAPIGLSYGFEKLSSEQLDSIGASAITAQNRSDQAHIEYLYETTYFPNLPSPNYSSKEYNASYVSFTAAILAPTSRGTVSVKSSRLSDPPQIDPQYYSTPEDQALALYSFKKLRRTLAKFAEYNFTTGPNSGEVVPGLEIQSDEDILTHIRDTAIPVWHASGTCAMLPRERDGVVDANLKVYGVNRLRVPSRTT</sequence>
<name>A0A4Q2V8G5_FUSOX</name>
<dbReference type="PROSITE" id="PS00624">
    <property type="entry name" value="GMC_OXRED_2"/>
    <property type="match status" value="1"/>
</dbReference>
<dbReference type="InterPro" id="IPR012132">
    <property type="entry name" value="GMC_OxRdtase"/>
</dbReference>
<evidence type="ECO:0000256" key="2">
    <source>
        <dbReference type="ARBA" id="ARBA00010790"/>
    </source>
</evidence>
<dbReference type="PANTHER" id="PTHR11552">
    <property type="entry name" value="GLUCOSE-METHANOL-CHOLINE GMC OXIDOREDUCTASE"/>
    <property type="match status" value="1"/>
</dbReference>
<dbReference type="AlphaFoldDB" id="A0A4Q2V8G5"/>
<dbReference type="Proteomes" id="UP000290540">
    <property type="component" value="Unassembled WGS sequence"/>
</dbReference>
<evidence type="ECO:0000259" key="5">
    <source>
        <dbReference type="PROSITE" id="PS00624"/>
    </source>
</evidence>
<dbReference type="InterPro" id="IPR000172">
    <property type="entry name" value="GMC_OxRdtase_N"/>
</dbReference>
<dbReference type="Gene3D" id="3.50.50.60">
    <property type="entry name" value="FAD/NAD(P)-binding domain"/>
    <property type="match status" value="1"/>
</dbReference>
<proteinExistence type="inferred from homology"/>
<keyword evidence="4" id="KW-0274">FAD</keyword>
<dbReference type="InterPro" id="IPR036188">
    <property type="entry name" value="FAD/NAD-bd_sf"/>
</dbReference>
<protein>
    <recommendedName>
        <fullName evidence="5">Glucose-methanol-choline oxidoreductase N-terminal domain-containing protein</fullName>
    </recommendedName>
</protein>
<dbReference type="Pfam" id="PF00732">
    <property type="entry name" value="GMC_oxred_N"/>
    <property type="match status" value="1"/>
</dbReference>
<dbReference type="GO" id="GO:0050660">
    <property type="term" value="F:flavin adenine dinucleotide binding"/>
    <property type="evidence" value="ECO:0007669"/>
    <property type="project" value="InterPro"/>
</dbReference>
<evidence type="ECO:0000256" key="1">
    <source>
        <dbReference type="ARBA" id="ARBA00001974"/>
    </source>
</evidence>
<comment type="caution">
    <text evidence="6">The sequence shown here is derived from an EMBL/GenBank/DDBJ whole genome shotgun (WGS) entry which is preliminary data.</text>
</comment>
<gene>
    <name evidence="6" type="ORF">BFJ63_vAg15739</name>
</gene>
<dbReference type="InterPro" id="IPR007867">
    <property type="entry name" value="GMC_OxRtase_C"/>
</dbReference>
<organism evidence="6 7">
    <name type="scientific">Fusarium oxysporum f. sp. narcissi</name>
    <dbReference type="NCBI Taxonomy" id="451672"/>
    <lineage>
        <taxon>Eukaryota</taxon>
        <taxon>Fungi</taxon>
        <taxon>Dikarya</taxon>
        <taxon>Ascomycota</taxon>
        <taxon>Pezizomycotina</taxon>
        <taxon>Sordariomycetes</taxon>
        <taxon>Hypocreomycetidae</taxon>
        <taxon>Hypocreales</taxon>
        <taxon>Nectriaceae</taxon>
        <taxon>Fusarium</taxon>
        <taxon>Fusarium oxysporum species complex</taxon>
    </lineage>
</organism>
<dbReference type="SUPFAM" id="SSF54373">
    <property type="entry name" value="FAD-linked reductases, C-terminal domain"/>
    <property type="match status" value="1"/>
</dbReference>
<evidence type="ECO:0000313" key="6">
    <source>
        <dbReference type="EMBL" id="RYC81369.1"/>
    </source>
</evidence>
<dbReference type="SUPFAM" id="SSF51905">
    <property type="entry name" value="FAD/NAD(P)-binding domain"/>
    <property type="match status" value="1"/>
</dbReference>
<comment type="similarity">
    <text evidence="2">Belongs to the GMC oxidoreductase family.</text>
</comment>
<dbReference type="Gene3D" id="3.30.560.10">
    <property type="entry name" value="Glucose Oxidase, domain 3"/>
    <property type="match status" value="1"/>
</dbReference>